<dbReference type="Pfam" id="PF00528">
    <property type="entry name" value="BPD_transp_1"/>
    <property type="match status" value="1"/>
</dbReference>
<evidence type="ECO:0000256" key="1">
    <source>
        <dbReference type="ARBA" id="ARBA00004651"/>
    </source>
</evidence>
<gene>
    <name evidence="11" type="ORF">GC105_15630</name>
</gene>
<evidence type="ECO:0000256" key="5">
    <source>
        <dbReference type="ARBA" id="ARBA00022692"/>
    </source>
</evidence>
<evidence type="ECO:0000313" key="12">
    <source>
        <dbReference type="Proteomes" id="UP000440004"/>
    </source>
</evidence>
<organism evidence="11 12">
    <name type="scientific">Alkalibaculum sporogenes</name>
    <dbReference type="NCBI Taxonomy" id="2655001"/>
    <lineage>
        <taxon>Bacteria</taxon>
        <taxon>Bacillati</taxon>
        <taxon>Bacillota</taxon>
        <taxon>Clostridia</taxon>
        <taxon>Eubacteriales</taxon>
        <taxon>Eubacteriaceae</taxon>
        <taxon>Alkalibaculum</taxon>
    </lineage>
</organism>
<feature type="transmembrane region" description="Helical" evidence="9">
    <location>
        <begin position="33"/>
        <end position="53"/>
    </location>
</feature>
<dbReference type="NCBIfam" id="TIGR01726">
    <property type="entry name" value="HEQRo_perm_3TM"/>
    <property type="match status" value="1"/>
</dbReference>
<keyword evidence="2 9" id="KW-0813">Transport</keyword>
<sequence>MEFATGFFNSTVNFFTTVIDFAPKFIPGVTATLQLAFLSILLGTAIGLVVAVLKLTRKKILIRIMNIYITVIRGTPLLLQLYFIFYGLPGMGIEIDRFPSAVIGLAFHNGAYISEIFRGAIESIDYGQREAARSLGMSRWQSTKRIILPQAFKRSIPALGNQFIIAVKDSSLASVITITEIMLLARQFVAATFNVFPIFFIAGVYYLVITMGLTKLLRMIELKLKVNER</sequence>
<feature type="domain" description="ABC transmembrane type-1" evidence="10">
    <location>
        <begin position="29"/>
        <end position="217"/>
    </location>
</feature>
<dbReference type="RefSeq" id="WP_152806685.1">
    <property type="nucleotide sequence ID" value="NZ_WHNX01000047.1"/>
</dbReference>
<dbReference type="GO" id="GO:0043190">
    <property type="term" value="C:ATP-binding cassette (ABC) transporter complex"/>
    <property type="evidence" value="ECO:0007669"/>
    <property type="project" value="InterPro"/>
</dbReference>
<evidence type="ECO:0000313" key="11">
    <source>
        <dbReference type="EMBL" id="MPW27200.1"/>
    </source>
</evidence>
<dbReference type="GO" id="GO:0022857">
    <property type="term" value="F:transmembrane transporter activity"/>
    <property type="evidence" value="ECO:0007669"/>
    <property type="project" value="InterPro"/>
</dbReference>
<comment type="similarity">
    <text evidence="9">Belongs to the binding-protein-dependent transport system permease family.</text>
</comment>
<keyword evidence="5 9" id="KW-0812">Transmembrane</keyword>
<dbReference type="PROSITE" id="PS50928">
    <property type="entry name" value="ABC_TM1"/>
    <property type="match status" value="1"/>
</dbReference>
<keyword evidence="3" id="KW-1003">Cell membrane</keyword>
<protein>
    <submittedName>
        <fullName evidence="11">ABC transporter permease subunit</fullName>
    </submittedName>
</protein>
<dbReference type="InterPro" id="IPR043429">
    <property type="entry name" value="ArtM/GltK/GlnP/TcyL/YhdX-like"/>
</dbReference>
<accession>A0A6A7KCE0</accession>
<dbReference type="InterPro" id="IPR010065">
    <property type="entry name" value="AA_ABC_transptr_permease_3TM"/>
</dbReference>
<evidence type="ECO:0000259" key="10">
    <source>
        <dbReference type="PROSITE" id="PS50928"/>
    </source>
</evidence>
<dbReference type="Gene3D" id="1.10.3720.10">
    <property type="entry name" value="MetI-like"/>
    <property type="match status" value="1"/>
</dbReference>
<keyword evidence="12" id="KW-1185">Reference proteome</keyword>
<dbReference type="Proteomes" id="UP000440004">
    <property type="component" value="Unassembled WGS sequence"/>
</dbReference>
<comment type="caution">
    <text evidence="11">The sequence shown here is derived from an EMBL/GenBank/DDBJ whole genome shotgun (WGS) entry which is preliminary data.</text>
</comment>
<keyword evidence="8 9" id="KW-0472">Membrane</keyword>
<dbReference type="EMBL" id="WHNX01000047">
    <property type="protein sequence ID" value="MPW27200.1"/>
    <property type="molecule type" value="Genomic_DNA"/>
</dbReference>
<evidence type="ECO:0000256" key="7">
    <source>
        <dbReference type="ARBA" id="ARBA00022989"/>
    </source>
</evidence>
<dbReference type="SUPFAM" id="SSF161098">
    <property type="entry name" value="MetI-like"/>
    <property type="match status" value="1"/>
</dbReference>
<evidence type="ECO:0000256" key="9">
    <source>
        <dbReference type="RuleBase" id="RU363032"/>
    </source>
</evidence>
<feature type="transmembrane region" description="Helical" evidence="9">
    <location>
        <begin position="188"/>
        <end position="209"/>
    </location>
</feature>
<evidence type="ECO:0000256" key="6">
    <source>
        <dbReference type="ARBA" id="ARBA00022970"/>
    </source>
</evidence>
<dbReference type="GO" id="GO:0006865">
    <property type="term" value="P:amino acid transport"/>
    <property type="evidence" value="ECO:0007669"/>
    <property type="project" value="UniProtKB-KW"/>
</dbReference>
<dbReference type="InterPro" id="IPR000515">
    <property type="entry name" value="MetI-like"/>
</dbReference>
<dbReference type="AlphaFoldDB" id="A0A6A7KCE0"/>
<reference evidence="11 12" key="1">
    <citation type="submission" date="2019-10" db="EMBL/GenBank/DDBJ databases">
        <title>Alkalibaculum tamaniensis sp.nov., a new alkaliphilic acetogen, isolated on methoxylated aromatics from a mud volcano.</title>
        <authorList>
            <person name="Khomyakova M.A."/>
            <person name="Merkel A.Y."/>
            <person name="Bonch-Osmolovskaya E.A."/>
            <person name="Slobodkin A.I."/>
        </authorList>
    </citation>
    <scope>NUCLEOTIDE SEQUENCE [LARGE SCALE GENOMIC DNA]</scope>
    <source>
        <strain evidence="11 12">M08DMB</strain>
    </source>
</reference>
<evidence type="ECO:0000256" key="4">
    <source>
        <dbReference type="ARBA" id="ARBA00022519"/>
    </source>
</evidence>
<feature type="transmembrane region" description="Helical" evidence="9">
    <location>
        <begin position="65"/>
        <end position="88"/>
    </location>
</feature>
<evidence type="ECO:0000256" key="2">
    <source>
        <dbReference type="ARBA" id="ARBA00022448"/>
    </source>
</evidence>
<proteinExistence type="inferred from homology"/>
<dbReference type="PANTHER" id="PTHR30614">
    <property type="entry name" value="MEMBRANE COMPONENT OF AMINO ACID ABC TRANSPORTER"/>
    <property type="match status" value="1"/>
</dbReference>
<dbReference type="InterPro" id="IPR035906">
    <property type="entry name" value="MetI-like_sf"/>
</dbReference>
<dbReference type="PANTHER" id="PTHR30614:SF10">
    <property type="entry name" value="ARGININE ABC TRANSPORTER PERMEASE PROTEIN ARTM"/>
    <property type="match status" value="1"/>
</dbReference>
<evidence type="ECO:0000256" key="8">
    <source>
        <dbReference type="ARBA" id="ARBA00023136"/>
    </source>
</evidence>
<dbReference type="CDD" id="cd06261">
    <property type="entry name" value="TM_PBP2"/>
    <property type="match status" value="1"/>
</dbReference>
<keyword evidence="4" id="KW-0997">Cell inner membrane</keyword>
<dbReference type="FunFam" id="1.10.3720.10:FF:000033">
    <property type="entry name" value="Polar amino acid ABC transporter permease"/>
    <property type="match status" value="1"/>
</dbReference>
<name>A0A6A7KCE0_9FIRM</name>
<comment type="subcellular location">
    <subcellularLocation>
        <location evidence="1 9">Cell membrane</location>
        <topology evidence="1 9">Multi-pass membrane protein</topology>
    </subcellularLocation>
</comment>
<keyword evidence="6" id="KW-0029">Amino-acid transport</keyword>
<keyword evidence="7 9" id="KW-1133">Transmembrane helix</keyword>
<evidence type="ECO:0000256" key="3">
    <source>
        <dbReference type="ARBA" id="ARBA00022475"/>
    </source>
</evidence>